<name>A0A1I4MUS8_9BACI</name>
<evidence type="ECO:0000313" key="2">
    <source>
        <dbReference type="Proteomes" id="UP000198565"/>
    </source>
</evidence>
<dbReference type="EMBL" id="FOTR01000007">
    <property type="protein sequence ID" value="SFM06816.1"/>
    <property type="molecule type" value="Genomic_DNA"/>
</dbReference>
<reference evidence="2" key="1">
    <citation type="submission" date="2016-10" db="EMBL/GenBank/DDBJ databases">
        <authorList>
            <person name="Varghese N."/>
            <person name="Submissions S."/>
        </authorList>
    </citation>
    <scope>NUCLEOTIDE SEQUENCE [LARGE SCALE GENOMIC DNA]</scope>
    <source>
        <strain evidence="2">CGMCC 1.4250</strain>
    </source>
</reference>
<dbReference type="Proteomes" id="UP000198565">
    <property type="component" value="Unassembled WGS sequence"/>
</dbReference>
<sequence>MKKSKRDQNSFDINQMVTQYMKDYMERISNEEHKKNNSFVYLENETLQMLIMYLFMKDDSNSHNQPNLNLSELVDKLDSHIINNRQGYGEVIQLLKDRVQGSTQND</sequence>
<accession>A0A1I4MUS8</accession>
<evidence type="ECO:0000313" key="1">
    <source>
        <dbReference type="EMBL" id="SFM06816.1"/>
    </source>
</evidence>
<proteinExistence type="predicted"/>
<dbReference type="AlphaFoldDB" id="A0A1I4MUS8"/>
<gene>
    <name evidence="1" type="ORF">SAMN04487943_10797</name>
</gene>
<dbReference type="STRING" id="334253.SAMN04487943_10797"/>
<organism evidence="1 2">
    <name type="scientific">Gracilibacillus orientalis</name>
    <dbReference type="NCBI Taxonomy" id="334253"/>
    <lineage>
        <taxon>Bacteria</taxon>
        <taxon>Bacillati</taxon>
        <taxon>Bacillota</taxon>
        <taxon>Bacilli</taxon>
        <taxon>Bacillales</taxon>
        <taxon>Bacillaceae</taxon>
        <taxon>Gracilibacillus</taxon>
    </lineage>
</organism>
<keyword evidence="2" id="KW-1185">Reference proteome</keyword>
<dbReference type="OrthoDB" id="2738903at2"/>
<dbReference type="RefSeq" id="WP_091484176.1">
    <property type="nucleotide sequence ID" value="NZ_FOTR01000007.1"/>
</dbReference>
<protein>
    <submittedName>
        <fullName evidence="1">Uncharacterized protein</fullName>
    </submittedName>
</protein>